<dbReference type="Pfam" id="PF11142">
    <property type="entry name" value="DUF2917"/>
    <property type="match status" value="1"/>
</dbReference>
<reference evidence="1 2" key="1">
    <citation type="submission" date="2016-10" db="EMBL/GenBank/DDBJ databases">
        <authorList>
            <person name="de Groot N.N."/>
        </authorList>
    </citation>
    <scope>NUCLEOTIDE SEQUENCE [LARGE SCALE GENOMIC DNA]</scope>
    <source>
        <strain evidence="1 2">DSM 5885</strain>
    </source>
</reference>
<evidence type="ECO:0008006" key="3">
    <source>
        <dbReference type="Google" id="ProtNLM"/>
    </source>
</evidence>
<dbReference type="EMBL" id="FNCY01000013">
    <property type="protein sequence ID" value="SDI09426.1"/>
    <property type="molecule type" value="Genomic_DNA"/>
</dbReference>
<dbReference type="RefSeq" id="WP_176785904.1">
    <property type="nucleotide sequence ID" value="NZ_FNCY01000013.1"/>
</dbReference>
<protein>
    <recommendedName>
        <fullName evidence="3">DUF2917 domain-containing protein</fullName>
    </recommendedName>
</protein>
<sequence length="79" mass="8528">MSENAFSIDRHQAVLLPPQRPLTVISGESPVWITQAGDPRDYIVRHGESVAFSGAGVLIAQALSQDAEFLVRTPNTPLS</sequence>
<accession>A0A1G8HRZ6</accession>
<name>A0A1G8HRZ6_9RHOO</name>
<dbReference type="AlphaFoldDB" id="A0A1G8HRZ6"/>
<dbReference type="Proteomes" id="UP000198607">
    <property type="component" value="Unassembled WGS sequence"/>
</dbReference>
<evidence type="ECO:0000313" key="2">
    <source>
        <dbReference type="Proteomes" id="UP000198607"/>
    </source>
</evidence>
<dbReference type="InterPro" id="IPR021317">
    <property type="entry name" value="DUF2917"/>
</dbReference>
<gene>
    <name evidence="1" type="ORF">SAMN05660652_02831</name>
</gene>
<organism evidence="1 2">
    <name type="scientific">Propionivibrio dicarboxylicus</name>
    <dbReference type="NCBI Taxonomy" id="83767"/>
    <lineage>
        <taxon>Bacteria</taxon>
        <taxon>Pseudomonadati</taxon>
        <taxon>Pseudomonadota</taxon>
        <taxon>Betaproteobacteria</taxon>
        <taxon>Rhodocyclales</taxon>
        <taxon>Rhodocyclaceae</taxon>
        <taxon>Propionivibrio</taxon>
    </lineage>
</organism>
<evidence type="ECO:0000313" key="1">
    <source>
        <dbReference type="EMBL" id="SDI09426.1"/>
    </source>
</evidence>
<keyword evidence="2" id="KW-1185">Reference proteome</keyword>
<proteinExistence type="predicted"/>